<accession>A0A3G1L2U1</accession>
<dbReference type="EMBL" id="CP017634">
    <property type="protein sequence ID" value="ATW28980.1"/>
    <property type="molecule type" value="Genomic_DNA"/>
</dbReference>
<dbReference type="AlphaFoldDB" id="A0A3G1L2U1"/>
<feature type="transmembrane region" description="Helical" evidence="8">
    <location>
        <begin position="399"/>
        <end position="418"/>
    </location>
</feature>
<evidence type="ECO:0000256" key="3">
    <source>
        <dbReference type="ARBA" id="ARBA00022448"/>
    </source>
</evidence>
<dbReference type="PANTHER" id="PTHR48086:SF7">
    <property type="entry name" value="SODIUM-SOLUTE SYMPORTER-RELATED"/>
    <property type="match status" value="1"/>
</dbReference>
<protein>
    <recommendedName>
        <fullName evidence="11">Sodium:solute symporter family protein</fullName>
    </recommendedName>
</protein>
<dbReference type="Pfam" id="PF00474">
    <property type="entry name" value="SSF"/>
    <property type="match status" value="1"/>
</dbReference>
<comment type="similarity">
    <text evidence="2 7">Belongs to the sodium:solute symporter (SSF) (TC 2.A.21) family.</text>
</comment>
<feature type="transmembrane region" description="Helical" evidence="8">
    <location>
        <begin position="346"/>
        <end position="364"/>
    </location>
</feature>
<feature type="transmembrane region" description="Helical" evidence="8">
    <location>
        <begin position="424"/>
        <end position="445"/>
    </location>
</feature>
<reference evidence="9 10" key="1">
    <citation type="submission" date="2016-10" db="EMBL/GenBank/DDBJ databases">
        <title>Complete Genome Sequence of Peptococcaceae strain DCMF.</title>
        <authorList>
            <person name="Edwards R.J."/>
            <person name="Holland S.I."/>
            <person name="Deshpande N.P."/>
            <person name="Wong Y.K."/>
            <person name="Ertan H."/>
            <person name="Manefield M."/>
            <person name="Russell T.L."/>
            <person name="Lee M.J."/>
        </authorList>
    </citation>
    <scope>NUCLEOTIDE SEQUENCE [LARGE SCALE GENOMIC DNA]</scope>
    <source>
        <strain evidence="9 10">DCMF</strain>
    </source>
</reference>
<dbReference type="GO" id="GO:0005886">
    <property type="term" value="C:plasma membrane"/>
    <property type="evidence" value="ECO:0007669"/>
    <property type="project" value="TreeGrafter"/>
</dbReference>
<comment type="subcellular location">
    <subcellularLocation>
        <location evidence="1">Membrane</location>
        <topology evidence="1">Multi-pass membrane protein</topology>
    </subcellularLocation>
</comment>
<evidence type="ECO:0000313" key="10">
    <source>
        <dbReference type="Proteomes" id="UP000323521"/>
    </source>
</evidence>
<feature type="transmembrane region" description="Helical" evidence="8">
    <location>
        <begin position="297"/>
        <end position="325"/>
    </location>
</feature>
<evidence type="ECO:0000256" key="2">
    <source>
        <dbReference type="ARBA" id="ARBA00006434"/>
    </source>
</evidence>
<keyword evidence="5 8" id="KW-1133">Transmembrane helix</keyword>
<dbReference type="InterPro" id="IPR038377">
    <property type="entry name" value="Na/Glc_symporter_sf"/>
</dbReference>
<evidence type="ECO:0000313" key="9">
    <source>
        <dbReference type="EMBL" id="ATW28980.1"/>
    </source>
</evidence>
<keyword evidence="4 8" id="KW-0812">Transmembrane</keyword>
<dbReference type="InterPro" id="IPR050277">
    <property type="entry name" value="Sodium:Solute_Symporter"/>
</dbReference>
<dbReference type="PROSITE" id="PS50283">
    <property type="entry name" value="NA_SOLUT_SYMP_3"/>
    <property type="match status" value="1"/>
</dbReference>
<dbReference type="Proteomes" id="UP000323521">
    <property type="component" value="Chromosome"/>
</dbReference>
<feature type="transmembrane region" description="Helical" evidence="8">
    <location>
        <begin position="176"/>
        <end position="199"/>
    </location>
</feature>
<evidence type="ECO:0000256" key="6">
    <source>
        <dbReference type="ARBA" id="ARBA00023136"/>
    </source>
</evidence>
<feature type="transmembrane region" description="Helical" evidence="8">
    <location>
        <begin position="66"/>
        <end position="87"/>
    </location>
</feature>
<organism evidence="9 10">
    <name type="scientific">Formimonas warabiya</name>
    <dbReference type="NCBI Taxonomy" id="1761012"/>
    <lineage>
        <taxon>Bacteria</taxon>
        <taxon>Bacillati</taxon>
        <taxon>Bacillota</taxon>
        <taxon>Clostridia</taxon>
        <taxon>Eubacteriales</taxon>
        <taxon>Peptococcaceae</taxon>
        <taxon>Candidatus Formimonas</taxon>
    </lineage>
</organism>
<keyword evidence="6 8" id="KW-0472">Membrane</keyword>
<dbReference type="KEGG" id="fwa:DCMF_28410"/>
<feature type="transmembrane region" description="Helical" evidence="8">
    <location>
        <begin position="219"/>
        <end position="240"/>
    </location>
</feature>
<evidence type="ECO:0000256" key="1">
    <source>
        <dbReference type="ARBA" id="ARBA00004141"/>
    </source>
</evidence>
<dbReference type="InterPro" id="IPR001734">
    <property type="entry name" value="Na/solute_symporter"/>
</dbReference>
<feature type="transmembrane region" description="Helical" evidence="8">
    <location>
        <begin position="370"/>
        <end position="392"/>
    </location>
</feature>
<feature type="transmembrane region" description="Helical" evidence="8">
    <location>
        <begin position="252"/>
        <end position="277"/>
    </location>
</feature>
<sequence length="470" mass="50284">MIIGTLLLVACIGFYSGKKVMGNSDFSHGGNKAGVSIVTGTIMGTLVGGASTIGTAQMAFVCGFSAWWFTLGAGIGCFFLGTFYAKPMRDSGTQTIPQLLFHVYGEQAGLFAGVFASLGMFLNIVAQVIALVALLSAMFHLSTYASAVLGIVLMACYVSFGGVWGTGMVGMVKVALLYFTVLLAGTFAYVFMGGITGAHQVFPSYPWFSLFGRGWEKDFSAGFSLVVGVLSTQTYFQAVLAGRDLKTSRRGCWLSTVLIPPIGMAGIFIGLFMKAHFPEINPAEVFPLFVIKFLNPWLGGVVLATLLISVIGTGAGLSLGIATILSHDIYQKYFKQQADERAILKLTRAFICLVLGLALLFVSGNLKSLILQWSFLSMGLRGATCFIPLTAALLTKGRVASWAGTWAIVTGPLVVIAWELFSPFQIDSLLIGILAALLIFVWGTVCRKINKDGQALESADRKDFSLKGRQ</sequence>
<dbReference type="GO" id="GO:0022857">
    <property type="term" value="F:transmembrane transporter activity"/>
    <property type="evidence" value="ECO:0007669"/>
    <property type="project" value="InterPro"/>
</dbReference>
<feature type="transmembrane region" description="Helical" evidence="8">
    <location>
        <begin position="108"/>
        <end position="135"/>
    </location>
</feature>
<dbReference type="Gene3D" id="1.20.1730.10">
    <property type="entry name" value="Sodium/glucose cotransporter"/>
    <property type="match status" value="1"/>
</dbReference>
<evidence type="ECO:0008006" key="11">
    <source>
        <dbReference type="Google" id="ProtNLM"/>
    </source>
</evidence>
<feature type="transmembrane region" description="Helical" evidence="8">
    <location>
        <begin position="141"/>
        <end position="164"/>
    </location>
</feature>
<proteinExistence type="inferred from homology"/>
<evidence type="ECO:0000256" key="4">
    <source>
        <dbReference type="ARBA" id="ARBA00022692"/>
    </source>
</evidence>
<keyword evidence="10" id="KW-1185">Reference proteome</keyword>
<evidence type="ECO:0000256" key="8">
    <source>
        <dbReference type="SAM" id="Phobius"/>
    </source>
</evidence>
<evidence type="ECO:0000256" key="5">
    <source>
        <dbReference type="ARBA" id="ARBA00022989"/>
    </source>
</evidence>
<gene>
    <name evidence="9" type="ORF">DCMF_28410</name>
</gene>
<keyword evidence="3" id="KW-0813">Transport</keyword>
<evidence type="ECO:0000256" key="7">
    <source>
        <dbReference type="RuleBase" id="RU362091"/>
    </source>
</evidence>
<dbReference type="CDD" id="cd10322">
    <property type="entry name" value="SLC5sbd"/>
    <property type="match status" value="1"/>
</dbReference>
<dbReference type="PANTHER" id="PTHR48086">
    <property type="entry name" value="SODIUM/PROLINE SYMPORTER-RELATED"/>
    <property type="match status" value="1"/>
</dbReference>
<name>A0A3G1L2U1_FORW1</name>